<evidence type="ECO:0000313" key="2">
    <source>
        <dbReference type="Proteomes" id="UP000694420"/>
    </source>
</evidence>
<organism evidence="1 2">
    <name type="scientific">Nothoprocta perdicaria</name>
    <name type="common">Chilean tinamou</name>
    <name type="synonym">Crypturus perdicarius</name>
    <dbReference type="NCBI Taxonomy" id="30464"/>
    <lineage>
        <taxon>Eukaryota</taxon>
        <taxon>Metazoa</taxon>
        <taxon>Chordata</taxon>
        <taxon>Craniata</taxon>
        <taxon>Vertebrata</taxon>
        <taxon>Euteleostomi</taxon>
        <taxon>Archelosauria</taxon>
        <taxon>Archosauria</taxon>
        <taxon>Dinosauria</taxon>
        <taxon>Saurischia</taxon>
        <taxon>Theropoda</taxon>
        <taxon>Coelurosauria</taxon>
        <taxon>Aves</taxon>
        <taxon>Palaeognathae</taxon>
        <taxon>Tinamiformes</taxon>
        <taxon>Tinamidae</taxon>
        <taxon>Nothoprocta</taxon>
    </lineage>
</organism>
<dbReference type="Ensembl" id="ENSNPET00000005845.1">
    <property type="protein sequence ID" value="ENSNPEP00000005702.1"/>
    <property type="gene ID" value="ENSNPEG00000004216.1"/>
</dbReference>
<reference evidence="1" key="2">
    <citation type="submission" date="2025-09" db="UniProtKB">
        <authorList>
            <consortium name="Ensembl"/>
        </authorList>
    </citation>
    <scope>IDENTIFICATION</scope>
</reference>
<proteinExistence type="predicted"/>
<dbReference type="Proteomes" id="UP000694420">
    <property type="component" value="Unplaced"/>
</dbReference>
<keyword evidence="2" id="KW-1185">Reference proteome</keyword>
<evidence type="ECO:0000313" key="1">
    <source>
        <dbReference type="Ensembl" id="ENSNPEP00000005702.1"/>
    </source>
</evidence>
<dbReference type="AlphaFoldDB" id="A0A8C6YVA7"/>
<dbReference type="SUPFAM" id="SSF56112">
    <property type="entry name" value="Protein kinase-like (PK-like)"/>
    <property type="match status" value="1"/>
</dbReference>
<accession>A0A8C6YVA7</accession>
<name>A0A8C6YVA7_NOTPE</name>
<sequence>MQEGGIYPYLFRILRPAILACRGLRRALRGLRRLLRGRAGSGDVMAEAAPATTPGVLARFGYELEGLLGHCVYGKVYRARARQGHAQVAIKVISKKKATQQYLRELLPRHIQAVILKLLCPASERLSAQELLHTSWVSRFLLPDHPEDLSSATTAPKK</sequence>
<gene>
    <name evidence="1" type="primary">LOC112949353</name>
</gene>
<protein>
    <submittedName>
        <fullName evidence="1">Testis-specific serine/threonine-protein kinase 4-like</fullName>
    </submittedName>
</protein>
<reference evidence="1" key="1">
    <citation type="submission" date="2025-08" db="UniProtKB">
        <authorList>
            <consortium name="Ensembl"/>
        </authorList>
    </citation>
    <scope>IDENTIFICATION</scope>
</reference>
<dbReference type="Gene3D" id="3.30.200.20">
    <property type="entry name" value="Phosphorylase Kinase, domain 1"/>
    <property type="match status" value="1"/>
</dbReference>
<dbReference type="InterPro" id="IPR011009">
    <property type="entry name" value="Kinase-like_dom_sf"/>
</dbReference>